<dbReference type="InterPro" id="IPR000045">
    <property type="entry name" value="Prepilin_IV_endopep_pep"/>
</dbReference>
<dbReference type="PANTHER" id="PTHR30487">
    <property type="entry name" value="TYPE 4 PREPILIN-LIKE PROTEINS LEADER PEPTIDE-PROCESSING ENZYME"/>
    <property type="match status" value="1"/>
</dbReference>
<keyword evidence="2" id="KW-0472">Membrane</keyword>
<evidence type="ECO:0000256" key="2">
    <source>
        <dbReference type="SAM" id="Phobius"/>
    </source>
</evidence>
<evidence type="ECO:0000256" key="1">
    <source>
        <dbReference type="ARBA" id="ARBA00005801"/>
    </source>
</evidence>
<name>A0ABV6HZA6_9PAST</name>
<feature type="transmembrane region" description="Helical" evidence="2">
    <location>
        <begin position="120"/>
        <end position="150"/>
    </location>
</feature>
<keyword evidence="2" id="KW-0812">Transmembrane</keyword>
<proteinExistence type="inferred from homology"/>
<dbReference type="RefSeq" id="WP_382375122.1">
    <property type="nucleotide sequence ID" value="NZ_JBHLWA010000036.1"/>
</dbReference>
<sequence>MALPTPPKKDRYIHLVIYTLFIISCLLTTSLWWHTYLYYCLLSFCYVIAYLDYRYRLISIVHCYIIIMLALLFVLLQLNHLTIEQAIISFCFAFIGSISCYFVCFFWYGKEKLGMGDILLFSALALFISPTQLPYLLLLASSITITYYIITHNKNHALPFAPGLVIAMFILFSINNS</sequence>
<keyword evidence="5" id="KW-1185">Reference proteome</keyword>
<protein>
    <submittedName>
        <fullName evidence="4">Prepilin peptidase</fullName>
        <ecNumber evidence="4">3.4.23.43</ecNumber>
    </submittedName>
</protein>
<organism evidence="4 5">
    <name type="scientific">Gallibacterium melopsittaci</name>
    <dbReference type="NCBI Taxonomy" id="516063"/>
    <lineage>
        <taxon>Bacteria</taxon>
        <taxon>Pseudomonadati</taxon>
        <taxon>Pseudomonadota</taxon>
        <taxon>Gammaproteobacteria</taxon>
        <taxon>Pasteurellales</taxon>
        <taxon>Pasteurellaceae</taxon>
        <taxon>Gallibacterium</taxon>
    </lineage>
</organism>
<comment type="similarity">
    <text evidence="1">Belongs to the peptidase A24 family.</text>
</comment>
<feature type="transmembrane region" description="Helical" evidence="2">
    <location>
        <begin position="12"/>
        <end position="30"/>
    </location>
</feature>
<feature type="domain" description="Prepilin type IV endopeptidase peptidase" evidence="3">
    <location>
        <begin position="41"/>
        <end position="148"/>
    </location>
</feature>
<dbReference type="Pfam" id="PF01478">
    <property type="entry name" value="Peptidase_A24"/>
    <property type="match status" value="1"/>
</dbReference>
<dbReference type="EMBL" id="JBHLWA010000036">
    <property type="protein sequence ID" value="MFC0323485.1"/>
    <property type="molecule type" value="Genomic_DNA"/>
</dbReference>
<feature type="transmembrane region" description="Helical" evidence="2">
    <location>
        <begin position="156"/>
        <end position="174"/>
    </location>
</feature>
<accession>A0ABV6HZA6</accession>
<evidence type="ECO:0000259" key="3">
    <source>
        <dbReference type="Pfam" id="PF01478"/>
    </source>
</evidence>
<comment type="caution">
    <text evidence="4">The sequence shown here is derived from an EMBL/GenBank/DDBJ whole genome shotgun (WGS) entry which is preliminary data.</text>
</comment>
<dbReference type="PANTHER" id="PTHR30487:SF0">
    <property type="entry name" value="PREPILIN LEADER PEPTIDASE_N-METHYLTRANSFERASE-RELATED"/>
    <property type="match status" value="1"/>
</dbReference>
<dbReference type="GO" id="GO:0004190">
    <property type="term" value="F:aspartic-type endopeptidase activity"/>
    <property type="evidence" value="ECO:0007669"/>
    <property type="project" value="UniProtKB-EC"/>
</dbReference>
<feature type="transmembrane region" description="Helical" evidence="2">
    <location>
        <begin position="60"/>
        <end position="80"/>
    </location>
</feature>
<evidence type="ECO:0000313" key="5">
    <source>
        <dbReference type="Proteomes" id="UP001589769"/>
    </source>
</evidence>
<dbReference type="InterPro" id="IPR050882">
    <property type="entry name" value="Prepilin_peptidase/N-MTase"/>
</dbReference>
<dbReference type="Proteomes" id="UP001589769">
    <property type="component" value="Unassembled WGS sequence"/>
</dbReference>
<keyword evidence="2" id="KW-1133">Transmembrane helix</keyword>
<dbReference type="Gene3D" id="1.20.120.1220">
    <property type="match status" value="1"/>
</dbReference>
<dbReference type="EC" id="3.4.23.43" evidence="4"/>
<reference evidence="4 5" key="1">
    <citation type="submission" date="2024-09" db="EMBL/GenBank/DDBJ databases">
        <authorList>
            <person name="Sun Q."/>
            <person name="Mori K."/>
        </authorList>
    </citation>
    <scope>NUCLEOTIDE SEQUENCE [LARGE SCALE GENOMIC DNA]</scope>
    <source>
        <strain evidence="4 5">CCM 7538</strain>
    </source>
</reference>
<keyword evidence="4" id="KW-0378">Hydrolase</keyword>
<feature type="transmembrane region" description="Helical" evidence="2">
    <location>
        <begin position="86"/>
        <end position="108"/>
    </location>
</feature>
<gene>
    <name evidence="4" type="ORF">ACFFHT_07920</name>
</gene>
<evidence type="ECO:0000313" key="4">
    <source>
        <dbReference type="EMBL" id="MFC0323485.1"/>
    </source>
</evidence>